<gene>
    <name evidence="2" type="ORF">ILYODFUR_033703</name>
</gene>
<proteinExistence type="predicted"/>
<sequence>MNKDPSLLFLHWTKSAGSFLVPSFLGPPLANPVHPPSSAAPSPEPQDKLKPLHSSTHLLQSHRYTTSWSLYPPLADHTIVL</sequence>
<keyword evidence="3" id="KW-1185">Reference proteome</keyword>
<reference evidence="2 3" key="1">
    <citation type="submission" date="2021-06" db="EMBL/GenBank/DDBJ databases">
        <authorList>
            <person name="Palmer J.M."/>
        </authorList>
    </citation>
    <scope>NUCLEOTIDE SEQUENCE [LARGE SCALE GENOMIC DNA]</scope>
    <source>
        <strain evidence="3">if_2019</strain>
        <tissue evidence="2">Muscle</tissue>
    </source>
</reference>
<evidence type="ECO:0000313" key="2">
    <source>
        <dbReference type="EMBL" id="MEQ2249844.1"/>
    </source>
</evidence>
<protein>
    <submittedName>
        <fullName evidence="2">Uncharacterized protein</fullName>
    </submittedName>
</protein>
<dbReference type="EMBL" id="JAHRIQ010086918">
    <property type="protein sequence ID" value="MEQ2249844.1"/>
    <property type="molecule type" value="Genomic_DNA"/>
</dbReference>
<evidence type="ECO:0000313" key="3">
    <source>
        <dbReference type="Proteomes" id="UP001482620"/>
    </source>
</evidence>
<feature type="region of interest" description="Disordered" evidence="1">
    <location>
        <begin position="31"/>
        <end position="51"/>
    </location>
</feature>
<dbReference type="Proteomes" id="UP001482620">
    <property type="component" value="Unassembled WGS sequence"/>
</dbReference>
<organism evidence="2 3">
    <name type="scientific">Ilyodon furcidens</name>
    <name type="common">goldbreast splitfin</name>
    <dbReference type="NCBI Taxonomy" id="33524"/>
    <lineage>
        <taxon>Eukaryota</taxon>
        <taxon>Metazoa</taxon>
        <taxon>Chordata</taxon>
        <taxon>Craniata</taxon>
        <taxon>Vertebrata</taxon>
        <taxon>Euteleostomi</taxon>
        <taxon>Actinopterygii</taxon>
        <taxon>Neopterygii</taxon>
        <taxon>Teleostei</taxon>
        <taxon>Neoteleostei</taxon>
        <taxon>Acanthomorphata</taxon>
        <taxon>Ovalentaria</taxon>
        <taxon>Atherinomorphae</taxon>
        <taxon>Cyprinodontiformes</taxon>
        <taxon>Goodeidae</taxon>
        <taxon>Ilyodon</taxon>
    </lineage>
</organism>
<accession>A0ABV0UXD2</accession>
<evidence type="ECO:0000256" key="1">
    <source>
        <dbReference type="SAM" id="MobiDB-lite"/>
    </source>
</evidence>
<name>A0ABV0UXD2_9TELE</name>
<feature type="non-terminal residue" evidence="2">
    <location>
        <position position="81"/>
    </location>
</feature>
<comment type="caution">
    <text evidence="2">The sequence shown here is derived from an EMBL/GenBank/DDBJ whole genome shotgun (WGS) entry which is preliminary data.</text>
</comment>